<sequence>MNGRARRPAAAHGAKAAPKGDR</sequence>
<feature type="compositionally biased region" description="Low complexity" evidence="1">
    <location>
        <begin position="10"/>
        <end position="22"/>
    </location>
</feature>
<reference evidence="2" key="1">
    <citation type="journal article" date="2017" name="Gigascience">
        <title>The first near-complete assembly of the hexaploid bread wheat genome, Triticum aestivum.</title>
        <authorList>
            <person name="Zimin A.V."/>
            <person name="Puiu D."/>
            <person name="Hall R."/>
            <person name="Kingan S."/>
            <person name="Clavijo B.J."/>
            <person name="Salzberg S.L."/>
        </authorList>
    </citation>
    <scope>NUCLEOTIDE SEQUENCE</scope>
    <source>
        <tissue evidence="2">Leaf</tissue>
    </source>
</reference>
<evidence type="ECO:0000256" key="1">
    <source>
        <dbReference type="SAM" id="MobiDB-lite"/>
    </source>
</evidence>
<comment type="caution">
    <text evidence="2">The sequence shown here is derived from an EMBL/GenBank/DDBJ whole genome shotgun (WGS) entry which is preliminary data.</text>
</comment>
<dbReference type="AlphaFoldDB" id="A0A9R1H516"/>
<dbReference type="EMBL" id="CM022223">
    <property type="protein sequence ID" value="KAF7059256.1"/>
    <property type="molecule type" value="Genomic_DNA"/>
</dbReference>
<dbReference type="Proteomes" id="UP000815260">
    <property type="component" value="Chromosome 5A"/>
</dbReference>
<gene>
    <name evidence="2" type="ORF">CFC21_066186</name>
</gene>
<protein>
    <submittedName>
        <fullName evidence="2">Uncharacterized protein</fullName>
    </submittedName>
</protein>
<reference evidence="2" key="2">
    <citation type="submission" date="2020-03" db="EMBL/GenBank/DDBJ databases">
        <title>The second near-complete assembly of the hexaploid bread wheat (Triticum aestivum) genome.</title>
        <authorList>
            <person name="Zimin A.V."/>
            <person name="Puiu D."/>
            <person name="Shumante A."/>
            <person name="Alonge M."/>
            <person name="Salzberg S.L."/>
        </authorList>
    </citation>
    <scope>NUCLEOTIDE SEQUENCE</scope>
    <source>
        <tissue evidence="2">Leaf</tissue>
    </source>
</reference>
<organism evidence="2">
    <name type="scientific">Triticum aestivum</name>
    <name type="common">Wheat</name>
    <dbReference type="NCBI Taxonomy" id="4565"/>
    <lineage>
        <taxon>Eukaryota</taxon>
        <taxon>Viridiplantae</taxon>
        <taxon>Streptophyta</taxon>
        <taxon>Embryophyta</taxon>
        <taxon>Tracheophyta</taxon>
        <taxon>Spermatophyta</taxon>
        <taxon>Magnoliopsida</taxon>
        <taxon>Liliopsida</taxon>
        <taxon>Poales</taxon>
        <taxon>Poaceae</taxon>
        <taxon>BOP clade</taxon>
        <taxon>Pooideae</taxon>
        <taxon>Triticodae</taxon>
        <taxon>Triticeae</taxon>
        <taxon>Triticinae</taxon>
        <taxon>Triticum</taxon>
    </lineage>
</organism>
<name>A0A9R1H516_WHEAT</name>
<feature type="region of interest" description="Disordered" evidence="1">
    <location>
        <begin position="1"/>
        <end position="22"/>
    </location>
</feature>
<feature type="non-terminal residue" evidence="2">
    <location>
        <position position="22"/>
    </location>
</feature>
<evidence type="ECO:0000313" key="2">
    <source>
        <dbReference type="EMBL" id="KAF7059256.1"/>
    </source>
</evidence>
<proteinExistence type="predicted"/>
<accession>A0A9R1H516</accession>